<reference evidence="2" key="1">
    <citation type="submission" date="2022-01" db="UniProtKB">
        <authorList>
            <consortium name="EnsemblMetazoa"/>
        </authorList>
    </citation>
    <scope>IDENTIFICATION</scope>
</reference>
<evidence type="ECO:0000313" key="3">
    <source>
        <dbReference type="Proteomes" id="UP000494040"/>
    </source>
</evidence>
<proteinExistence type="predicted"/>
<feature type="transmembrane region" description="Helical" evidence="1">
    <location>
        <begin position="36"/>
        <end position="58"/>
    </location>
</feature>
<keyword evidence="1" id="KW-1133">Transmembrane helix</keyword>
<name>A0A8I6RGD1_CIMLE</name>
<keyword evidence="1" id="KW-0812">Transmembrane</keyword>
<organism evidence="2 3">
    <name type="scientific">Cimex lectularius</name>
    <name type="common">Bed bug</name>
    <name type="synonym">Acanthia lectularia</name>
    <dbReference type="NCBI Taxonomy" id="79782"/>
    <lineage>
        <taxon>Eukaryota</taxon>
        <taxon>Metazoa</taxon>
        <taxon>Ecdysozoa</taxon>
        <taxon>Arthropoda</taxon>
        <taxon>Hexapoda</taxon>
        <taxon>Insecta</taxon>
        <taxon>Pterygota</taxon>
        <taxon>Neoptera</taxon>
        <taxon>Paraneoptera</taxon>
        <taxon>Hemiptera</taxon>
        <taxon>Heteroptera</taxon>
        <taxon>Panheteroptera</taxon>
        <taxon>Cimicomorpha</taxon>
        <taxon>Cimicidae</taxon>
        <taxon>Cimex</taxon>
    </lineage>
</organism>
<dbReference type="OrthoDB" id="6154284at2759"/>
<dbReference type="Pfam" id="PF16038">
    <property type="entry name" value="TMIE"/>
    <property type="match status" value="1"/>
</dbReference>
<dbReference type="OMA" id="MIHNTEM"/>
<dbReference type="InterPro" id="IPR032006">
    <property type="entry name" value="TMIE"/>
</dbReference>
<keyword evidence="3" id="KW-1185">Reference proteome</keyword>
<dbReference type="AlphaFoldDB" id="A0A8I6RGD1"/>
<evidence type="ECO:0000256" key="1">
    <source>
        <dbReference type="SAM" id="Phobius"/>
    </source>
</evidence>
<dbReference type="PANTHER" id="PTHR28635:SF1">
    <property type="entry name" value="TRANSMEMBRANE INNER EAR EXPRESSED PROTEIN"/>
    <property type="match status" value="1"/>
</dbReference>
<dbReference type="KEGG" id="clec:106664012"/>
<dbReference type="EnsemblMetazoa" id="XM_014389357.2">
    <property type="protein sequence ID" value="XP_014244843.1"/>
    <property type="gene ID" value="LOC106664012"/>
</dbReference>
<sequence>MENVSKRNTTEEPMETILLIGNEEWLEETSLWNLRLWHVILIFFSGFLSIVICLCCCIRFRIPRTKQEIEADYIRKKITRKFKKRLTMIHNTEMDEMDLKKALDRIRAEFKSDTESVAHSEYSVGSVDSNGQPISRAGASRKVSDIGVDIEQLIEQRTMGSKFARLMGSFRKIKVTKKPQNGDEVVEGETKFA</sequence>
<evidence type="ECO:0008006" key="4">
    <source>
        <dbReference type="Google" id="ProtNLM"/>
    </source>
</evidence>
<dbReference type="Proteomes" id="UP000494040">
    <property type="component" value="Unassembled WGS sequence"/>
</dbReference>
<dbReference type="GeneID" id="106664012"/>
<evidence type="ECO:0000313" key="2">
    <source>
        <dbReference type="EnsemblMetazoa" id="XP_014244843.1"/>
    </source>
</evidence>
<dbReference type="PANTHER" id="PTHR28635">
    <property type="entry name" value="TRANSMEMBRANE INNER EAR EXPRESSED PROTEIN"/>
    <property type="match status" value="1"/>
</dbReference>
<accession>A0A8I6RGD1</accession>
<keyword evidence="1" id="KW-0472">Membrane</keyword>
<protein>
    <recommendedName>
        <fullName evidence="4">Transmembrane inner ear expressed protein</fullName>
    </recommendedName>
</protein>
<dbReference type="RefSeq" id="XP_014244843.1">
    <property type="nucleotide sequence ID" value="XM_014389357.2"/>
</dbReference>